<dbReference type="AlphaFoldDB" id="A0AAV4TCI5"/>
<feature type="compositionally biased region" description="Basic residues" evidence="2">
    <location>
        <begin position="102"/>
        <end position="118"/>
    </location>
</feature>
<feature type="compositionally biased region" description="Pro residues" evidence="2">
    <location>
        <begin position="132"/>
        <end position="144"/>
    </location>
</feature>
<feature type="region of interest" description="Disordered" evidence="2">
    <location>
        <begin position="87"/>
        <end position="144"/>
    </location>
</feature>
<keyword evidence="4" id="KW-1185">Reference proteome</keyword>
<protein>
    <recommendedName>
        <fullName evidence="5">Transposase</fullName>
    </recommendedName>
</protein>
<comment type="caution">
    <text evidence="3">The sequence shown here is derived from an EMBL/GenBank/DDBJ whole genome shotgun (WGS) entry which is preliminary data.</text>
</comment>
<sequence>MSYADFISFAKGGVFQCRPGCTEGCSLDNCPAHQRAFKYFEDVVQRLEEAEKSVMELMDQNQVLREARKNWRAERAELIKLLPVETARQLPGPSRSPTSPATKRRAHSPLRAVSKKRPRIETPSASLQHGPTPAPVAPTPTPVAPTPTPVAANACPCQEAWSTQRPDPEQGLFEEVVEELRRDYHGAVLSSQVPLHSSRQMEDYLNNLWATARSVTKHDRRKVVTNAPIHMLGIVLHYCFKAHSCCSKPPVWKFFVNTACAYNENETEFHFFTPLGGAAAATARTTFARLKLEKNDYCYWQLHKAFNECLMCKQVESISSKIPKKTMQKSQDGHEIDS</sequence>
<dbReference type="Proteomes" id="UP001054945">
    <property type="component" value="Unassembled WGS sequence"/>
</dbReference>
<reference evidence="3 4" key="1">
    <citation type="submission" date="2021-06" db="EMBL/GenBank/DDBJ databases">
        <title>Caerostris extrusa draft genome.</title>
        <authorList>
            <person name="Kono N."/>
            <person name="Arakawa K."/>
        </authorList>
    </citation>
    <scope>NUCLEOTIDE SEQUENCE [LARGE SCALE GENOMIC DNA]</scope>
</reference>
<proteinExistence type="predicted"/>
<evidence type="ECO:0000256" key="1">
    <source>
        <dbReference type="SAM" id="Coils"/>
    </source>
</evidence>
<evidence type="ECO:0008006" key="5">
    <source>
        <dbReference type="Google" id="ProtNLM"/>
    </source>
</evidence>
<evidence type="ECO:0000313" key="3">
    <source>
        <dbReference type="EMBL" id="GIY43102.1"/>
    </source>
</evidence>
<keyword evidence="1" id="KW-0175">Coiled coil</keyword>
<evidence type="ECO:0000256" key="2">
    <source>
        <dbReference type="SAM" id="MobiDB-lite"/>
    </source>
</evidence>
<feature type="coiled-coil region" evidence="1">
    <location>
        <begin position="40"/>
        <end position="74"/>
    </location>
</feature>
<dbReference type="EMBL" id="BPLR01010929">
    <property type="protein sequence ID" value="GIY43102.1"/>
    <property type="molecule type" value="Genomic_DNA"/>
</dbReference>
<organism evidence="3 4">
    <name type="scientific">Caerostris extrusa</name>
    <name type="common">Bark spider</name>
    <name type="synonym">Caerostris bankana</name>
    <dbReference type="NCBI Taxonomy" id="172846"/>
    <lineage>
        <taxon>Eukaryota</taxon>
        <taxon>Metazoa</taxon>
        <taxon>Ecdysozoa</taxon>
        <taxon>Arthropoda</taxon>
        <taxon>Chelicerata</taxon>
        <taxon>Arachnida</taxon>
        <taxon>Araneae</taxon>
        <taxon>Araneomorphae</taxon>
        <taxon>Entelegynae</taxon>
        <taxon>Araneoidea</taxon>
        <taxon>Araneidae</taxon>
        <taxon>Caerostris</taxon>
    </lineage>
</organism>
<name>A0AAV4TCI5_CAEEX</name>
<gene>
    <name evidence="3" type="ORF">CEXT_624351</name>
</gene>
<evidence type="ECO:0000313" key="4">
    <source>
        <dbReference type="Proteomes" id="UP001054945"/>
    </source>
</evidence>
<accession>A0AAV4TCI5</accession>